<keyword evidence="1" id="KW-1133">Transmembrane helix</keyword>
<name>A0A917RX51_9NOCA</name>
<protein>
    <submittedName>
        <fullName evidence="2">Uncharacterized protein</fullName>
    </submittedName>
</protein>
<reference evidence="2" key="1">
    <citation type="journal article" date="2014" name="Int. J. Syst. Evol. Microbiol.">
        <title>Complete genome sequence of Corynebacterium casei LMG S-19264T (=DSM 44701T), isolated from a smear-ripened cheese.</title>
        <authorList>
            <consortium name="US DOE Joint Genome Institute (JGI-PGF)"/>
            <person name="Walter F."/>
            <person name="Albersmeier A."/>
            <person name="Kalinowski J."/>
            <person name="Ruckert C."/>
        </authorList>
    </citation>
    <scope>NUCLEOTIDE SEQUENCE</scope>
    <source>
        <strain evidence="2">CGMCC 4.3508</strain>
    </source>
</reference>
<keyword evidence="1" id="KW-0812">Transmembrane</keyword>
<feature type="transmembrane region" description="Helical" evidence="1">
    <location>
        <begin position="51"/>
        <end position="81"/>
    </location>
</feature>
<organism evidence="2 3">
    <name type="scientific">Nocardia jinanensis</name>
    <dbReference type="NCBI Taxonomy" id="382504"/>
    <lineage>
        <taxon>Bacteria</taxon>
        <taxon>Bacillati</taxon>
        <taxon>Actinomycetota</taxon>
        <taxon>Actinomycetes</taxon>
        <taxon>Mycobacteriales</taxon>
        <taxon>Nocardiaceae</taxon>
        <taxon>Nocardia</taxon>
    </lineage>
</organism>
<keyword evidence="3" id="KW-1185">Reference proteome</keyword>
<keyword evidence="1" id="KW-0472">Membrane</keyword>
<accession>A0A917RX51</accession>
<dbReference type="Proteomes" id="UP000638263">
    <property type="component" value="Unassembled WGS sequence"/>
</dbReference>
<proteinExistence type="predicted"/>
<dbReference type="AlphaFoldDB" id="A0A917RX51"/>
<comment type="caution">
    <text evidence="2">The sequence shown here is derived from an EMBL/GenBank/DDBJ whole genome shotgun (WGS) entry which is preliminary data.</text>
</comment>
<evidence type="ECO:0000313" key="2">
    <source>
        <dbReference type="EMBL" id="GGL40065.1"/>
    </source>
</evidence>
<evidence type="ECO:0000313" key="3">
    <source>
        <dbReference type="Proteomes" id="UP000638263"/>
    </source>
</evidence>
<dbReference type="EMBL" id="BMMH01000025">
    <property type="protein sequence ID" value="GGL40065.1"/>
    <property type="molecule type" value="Genomic_DNA"/>
</dbReference>
<reference evidence="2" key="2">
    <citation type="submission" date="2020-09" db="EMBL/GenBank/DDBJ databases">
        <authorList>
            <person name="Sun Q."/>
            <person name="Zhou Y."/>
        </authorList>
    </citation>
    <scope>NUCLEOTIDE SEQUENCE</scope>
    <source>
        <strain evidence="2">CGMCC 4.3508</strain>
    </source>
</reference>
<evidence type="ECO:0000256" key="1">
    <source>
        <dbReference type="SAM" id="Phobius"/>
    </source>
</evidence>
<gene>
    <name evidence="2" type="ORF">GCM10011588_63540</name>
</gene>
<sequence>MSQEKPAEQPATENAPEATLDLPYLNARVAIPGQGIRMKAGPIELSVPTRYLYYGGLGALTVAGAVEWPIAGALAATGLIIGRLRKPATSAEPAGAGTAGT</sequence>